<dbReference type="EMBL" id="MH746814">
    <property type="protein sequence ID" value="AYD82366.1"/>
    <property type="molecule type" value="Genomic_DNA"/>
</dbReference>
<dbReference type="Proteomes" id="UP000269940">
    <property type="component" value="Segment"/>
</dbReference>
<evidence type="ECO:0000313" key="2">
    <source>
        <dbReference type="Proteomes" id="UP000269940"/>
    </source>
</evidence>
<evidence type="ECO:0000313" key="1">
    <source>
        <dbReference type="EMBL" id="AYD82366.1"/>
    </source>
</evidence>
<keyword evidence="2" id="KW-1185">Reference proteome</keyword>
<name>A0A386KDL9_9CAUD</name>
<accession>A0A386KDL9</accession>
<protein>
    <submittedName>
        <fullName evidence="1">Uncharacterized protein</fullName>
    </submittedName>
</protein>
<sequence length="177" mass="20474">MKVYRIEHPETGHGIFRTDWEDIRHNGFLSNLPDNLIWSYHDAFKRIKSYNCSVKHDTPTGESTGKQYAIAMAILYGDTESIQAKKHLTEQERSIIREDYLSGKRALCAAPSIEVMSDWIELEAIQFLQMTGFKLYEIDLKVRKSIHYVSDTQVVFFPRTVKSKKEICLSRLASRGV</sequence>
<gene>
    <name evidence="1" type="ORF">Aci05_128</name>
</gene>
<reference evidence="1 2" key="1">
    <citation type="submission" date="2018-08" db="EMBL/GenBank/DDBJ databases">
        <title>Complete genome sequence of five Acinetobacter baumannii phages from Abidjan, Cote d'Ivoire.</title>
        <authorList>
            <person name="Essoh C."/>
            <person name="Vernadet J.-P."/>
            <person name="Vergnaud G."/>
            <person name="Resch G."/>
            <person name="Pourcel C."/>
        </authorList>
    </citation>
    <scope>NUCLEOTIDE SEQUENCE [LARGE SCALE GENOMIC DNA]</scope>
</reference>
<proteinExistence type="predicted"/>
<organism evidence="1 2">
    <name type="scientific">Acinetobacter phage vB_AbaM_B09_Aci05</name>
    <dbReference type="NCBI Taxonomy" id="2315458"/>
    <lineage>
        <taxon>Viruses</taxon>
        <taxon>Duplodnaviria</taxon>
        <taxon>Heunggongvirae</taxon>
        <taxon>Uroviricota</taxon>
        <taxon>Caudoviricetes</taxon>
        <taxon>Saclayvirus</taxon>
        <taxon>Saclayvirus Aci05</taxon>
    </lineage>
</organism>